<sequence length="333" mass="35300">VTCRLTTRQLYAANLFLRCATRVLVRVARFEASSFADLEGAAAGLDWAPWLAPGVSARFRVTTRRSRLWHDKAIADRLTESLGSRPTGGAEQLVVVRAVGNRFTVSVDASGAPLHERGWRQATARAPLRESVAAGMLAAARWDPATPLVDPMCGSGTIAIEAALVATGVAAGSGRPMALQSWPCYEPGTWASVVAEADRRRAEAAEPPPILAVDRDDGAVTSARANAERAGVVGVIEWRTGAISDLLPPSSSGGPGLLLTNPPWGGRLSAAGDLRNLYATLGRVARERFAGWRIGVLVAERALARQIRPGLSEALRLEPGGRRAWLLTGPLGR</sequence>
<dbReference type="EMBL" id="UINC01035524">
    <property type="protein sequence ID" value="SVB28061.1"/>
    <property type="molecule type" value="Genomic_DNA"/>
</dbReference>
<protein>
    <recommendedName>
        <fullName evidence="3">Ribosomal RNA large subunit methyltransferase K/L-like methyltransferase domain-containing protein</fullName>
    </recommendedName>
</protein>
<dbReference type="Gene3D" id="3.30.2130.30">
    <property type="match status" value="1"/>
</dbReference>
<gene>
    <name evidence="4" type="ORF">METZ01_LOCUS180915</name>
</gene>
<dbReference type="GO" id="GO:0008990">
    <property type="term" value="F:rRNA (guanine-N2-)-methyltransferase activity"/>
    <property type="evidence" value="ECO:0007669"/>
    <property type="project" value="TreeGrafter"/>
</dbReference>
<organism evidence="4">
    <name type="scientific">marine metagenome</name>
    <dbReference type="NCBI Taxonomy" id="408172"/>
    <lineage>
        <taxon>unclassified sequences</taxon>
        <taxon>metagenomes</taxon>
        <taxon>ecological metagenomes</taxon>
    </lineage>
</organism>
<evidence type="ECO:0000313" key="4">
    <source>
        <dbReference type="EMBL" id="SVB28061.1"/>
    </source>
</evidence>
<dbReference type="PANTHER" id="PTHR47313">
    <property type="entry name" value="RIBOSOMAL RNA LARGE SUBUNIT METHYLTRANSFERASE K/L"/>
    <property type="match status" value="1"/>
</dbReference>
<dbReference type="InterPro" id="IPR000241">
    <property type="entry name" value="RlmKL-like_Mtase"/>
</dbReference>
<dbReference type="CDD" id="cd11715">
    <property type="entry name" value="THUMP_AdoMetMT"/>
    <property type="match status" value="1"/>
</dbReference>
<dbReference type="PROSITE" id="PS01261">
    <property type="entry name" value="UPF0020"/>
    <property type="match status" value="1"/>
</dbReference>
<dbReference type="Gene3D" id="3.40.50.150">
    <property type="entry name" value="Vaccinia Virus protein VP39"/>
    <property type="match status" value="1"/>
</dbReference>
<keyword evidence="1" id="KW-0489">Methyltransferase</keyword>
<dbReference type="InterPro" id="IPR053943">
    <property type="entry name" value="RlmKL-like_Mtase_CS"/>
</dbReference>
<keyword evidence="2" id="KW-0808">Transferase</keyword>
<evidence type="ECO:0000259" key="3">
    <source>
        <dbReference type="Pfam" id="PF01170"/>
    </source>
</evidence>
<dbReference type="Pfam" id="PF01170">
    <property type="entry name" value="UPF0020"/>
    <property type="match status" value="1"/>
</dbReference>
<name>A0A382CR28_9ZZZZ</name>
<dbReference type="GO" id="GO:0070043">
    <property type="term" value="F:rRNA (guanine-N7-)-methyltransferase activity"/>
    <property type="evidence" value="ECO:0007669"/>
    <property type="project" value="TreeGrafter"/>
</dbReference>
<dbReference type="InterPro" id="IPR029063">
    <property type="entry name" value="SAM-dependent_MTases_sf"/>
</dbReference>
<evidence type="ECO:0000256" key="1">
    <source>
        <dbReference type="ARBA" id="ARBA00022603"/>
    </source>
</evidence>
<dbReference type="PANTHER" id="PTHR47313:SF1">
    <property type="entry name" value="RIBOSOMAL RNA LARGE SUBUNIT METHYLTRANSFERASE K_L"/>
    <property type="match status" value="1"/>
</dbReference>
<dbReference type="AlphaFoldDB" id="A0A382CR28"/>
<proteinExistence type="predicted"/>
<reference evidence="4" key="1">
    <citation type="submission" date="2018-05" db="EMBL/GenBank/DDBJ databases">
        <authorList>
            <person name="Lanie J.A."/>
            <person name="Ng W.-L."/>
            <person name="Kazmierczak K.M."/>
            <person name="Andrzejewski T.M."/>
            <person name="Davidsen T.M."/>
            <person name="Wayne K.J."/>
            <person name="Tettelin H."/>
            <person name="Glass J.I."/>
            <person name="Rusch D."/>
            <person name="Podicherti R."/>
            <person name="Tsui H.-C.T."/>
            <person name="Winkler M.E."/>
        </authorList>
    </citation>
    <scope>NUCLEOTIDE SEQUENCE</scope>
</reference>
<feature type="domain" description="Ribosomal RNA large subunit methyltransferase K/L-like methyltransferase" evidence="3">
    <location>
        <begin position="117"/>
        <end position="308"/>
    </location>
</feature>
<feature type="non-terminal residue" evidence="4">
    <location>
        <position position="1"/>
    </location>
</feature>
<dbReference type="SUPFAM" id="SSF53335">
    <property type="entry name" value="S-adenosyl-L-methionine-dependent methyltransferases"/>
    <property type="match status" value="1"/>
</dbReference>
<accession>A0A382CR28</accession>
<evidence type="ECO:0000256" key="2">
    <source>
        <dbReference type="ARBA" id="ARBA00022679"/>
    </source>
</evidence>